<organism evidence="2 3">
    <name type="scientific">Zancudomyces culisetae</name>
    <name type="common">Gut fungus</name>
    <name type="synonym">Smittium culisetae</name>
    <dbReference type="NCBI Taxonomy" id="1213189"/>
    <lineage>
        <taxon>Eukaryota</taxon>
        <taxon>Fungi</taxon>
        <taxon>Fungi incertae sedis</taxon>
        <taxon>Zoopagomycota</taxon>
        <taxon>Kickxellomycotina</taxon>
        <taxon>Harpellomycetes</taxon>
        <taxon>Harpellales</taxon>
        <taxon>Legeriomycetaceae</taxon>
        <taxon>Zancudomyces</taxon>
    </lineage>
</organism>
<gene>
    <name evidence="2" type="ORF">AX774_g2766</name>
</gene>
<protein>
    <submittedName>
        <fullName evidence="2">Uncharacterized protein</fullName>
    </submittedName>
</protein>
<comment type="caution">
    <text evidence="2">The sequence shown here is derived from an EMBL/GenBank/DDBJ whole genome shotgun (WGS) entry which is preliminary data.</text>
</comment>
<feature type="transmembrane region" description="Helical" evidence="1">
    <location>
        <begin position="51"/>
        <end position="75"/>
    </location>
</feature>
<reference evidence="3" key="1">
    <citation type="submission" date="2017-01" db="EMBL/GenBank/DDBJ databases">
        <authorList>
            <person name="Wang Y."/>
            <person name="White M."/>
            <person name="Kvist S."/>
            <person name="Moncalvo J.-M."/>
        </authorList>
    </citation>
    <scope>NUCLEOTIDE SEQUENCE [LARGE SCALE GENOMIC DNA]</scope>
    <source>
        <strain evidence="3">COL-18-3</strain>
    </source>
</reference>
<accession>A0A1R1PRV9</accession>
<sequence length="96" mass="10812">MDHLNLPDKYPLFACFLNWSSYPFAALSWSLAQNCPARCLLASPSEVMHYVFYTTTFATIEIYLFCYISSMFIGINDILSNCLGNYLGYCGCCAGE</sequence>
<name>A0A1R1PRV9_ZANCU</name>
<dbReference type="AlphaFoldDB" id="A0A1R1PRV9"/>
<evidence type="ECO:0000313" key="2">
    <source>
        <dbReference type="EMBL" id="OMH83720.1"/>
    </source>
</evidence>
<dbReference type="Proteomes" id="UP000188320">
    <property type="component" value="Unassembled WGS sequence"/>
</dbReference>
<keyword evidence="1" id="KW-1133">Transmembrane helix</keyword>
<proteinExistence type="predicted"/>
<feature type="transmembrane region" description="Helical" evidence="1">
    <location>
        <begin position="12"/>
        <end position="31"/>
    </location>
</feature>
<evidence type="ECO:0000256" key="1">
    <source>
        <dbReference type="SAM" id="Phobius"/>
    </source>
</evidence>
<evidence type="ECO:0000313" key="3">
    <source>
        <dbReference type="Proteomes" id="UP000188320"/>
    </source>
</evidence>
<keyword evidence="3" id="KW-1185">Reference proteome</keyword>
<dbReference type="EMBL" id="LSSK01000321">
    <property type="protein sequence ID" value="OMH83720.1"/>
    <property type="molecule type" value="Genomic_DNA"/>
</dbReference>
<keyword evidence="1" id="KW-0812">Transmembrane</keyword>
<keyword evidence="1" id="KW-0472">Membrane</keyword>